<name>I2PZC3_9BACT</name>
<dbReference type="Pfam" id="PF08273">
    <property type="entry name" value="Zn_Ribbon_Prim"/>
    <property type="match status" value="1"/>
</dbReference>
<dbReference type="OrthoDB" id="8967890at2"/>
<reference evidence="3" key="1">
    <citation type="submission" date="2011-11" db="EMBL/GenBank/DDBJ databases">
        <title>Improved High-Quality Draft sequence of Desulfovibrio sp. U5L.</title>
        <authorList>
            <consortium name="US DOE Joint Genome Institute"/>
            <person name="Lucas S."/>
            <person name="Han J."/>
            <person name="Lapidus A."/>
            <person name="Cheng J.-F."/>
            <person name="Goodwin L."/>
            <person name="Pitluck S."/>
            <person name="Peters L."/>
            <person name="Ovchinnikova G."/>
            <person name="Held B."/>
            <person name="Detter J.C."/>
            <person name="Han C."/>
            <person name="Tapia R."/>
            <person name="Land M."/>
            <person name="Hauser L."/>
            <person name="Kyrpides N."/>
            <person name="Ivanova N."/>
            <person name="Pagani I."/>
            <person name="Gabster J."/>
            <person name="Walker C."/>
            <person name="Stolyar S."/>
            <person name="Stahl D."/>
            <person name="Arkin A."/>
            <person name="Dehal P."/>
            <person name="Hazen T."/>
            <person name="Woyke T."/>
        </authorList>
    </citation>
    <scope>NUCLEOTIDE SEQUENCE [LARGE SCALE GENOMIC DNA]</scope>
    <source>
        <strain evidence="3">U5L</strain>
    </source>
</reference>
<dbReference type="AlphaFoldDB" id="I2PZC3"/>
<dbReference type="SUPFAM" id="SSF57783">
    <property type="entry name" value="Zinc beta-ribbon"/>
    <property type="match status" value="1"/>
</dbReference>
<dbReference type="InterPro" id="IPR002694">
    <property type="entry name" value="Znf_CHC2"/>
</dbReference>
<evidence type="ECO:0000259" key="2">
    <source>
        <dbReference type="SMART" id="SM00778"/>
    </source>
</evidence>
<dbReference type="InterPro" id="IPR013237">
    <property type="entry name" value="Phage_T7_Gp4_N"/>
</dbReference>
<dbReference type="GO" id="GO:0006260">
    <property type="term" value="P:DNA replication"/>
    <property type="evidence" value="ECO:0007669"/>
    <property type="project" value="InterPro"/>
</dbReference>
<dbReference type="HOGENOM" id="CLU_034077_1_0_7"/>
<dbReference type="STRING" id="596152.DesU5LDRAFT_1179"/>
<dbReference type="SMART" id="SM00778">
    <property type="entry name" value="Prim_Zn_Ribbon"/>
    <property type="match status" value="1"/>
</dbReference>
<protein>
    <submittedName>
        <fullName evidence="3">DNA primase</fullName>
    </submittedName>
</protein>
<dbReference type="SUPFAM" id="SSF56731">
    <property type="entry name" value="DNA primase core"/>
    <property type="match status" value="1"/>
</dbReference>
<gene>
    <name evidence="3" type="ORF">DesU5LDRAFT_1179</name>
</gene>
<dbReference type="GO" id="GO:0003677">
    <property type="term" value="F:DNA binding"/>
    <property type="evidence" value="ECO:0007669"/>
    <property type="project" value="InterPro"/>
</dbReference>
<feature type="domain" description="DNA primase/helicase Gp4 N-terminal Bacteriophage T7-like" evidence="2">
    <location>
        <begin position="23"/>
        <end position="64"/>
    </location>
</feature>
<proteinExistence type="predicted"/>
<evidence type="ECO:0000259" key="1">
    <source>
        <dbReference type="SMART" id="SM00400"/>
    </source>
</evidence>
<dbReference type="eggNOG" id="COG0358">
    <property type="taxonomic scope" value="Bacteria"/>
</dbReference>
<sequence>MNLLDISPLAGTMKCVAATSGGEWAGPCPWCGGEDRFRVWPDHPSGAVGGRFLCRGCGRQGDGIQFLRDMEGFSYPEACARLGATPKATGARHPRTSTTWEPKLAVLPGEAWLARAGQFVDRCATTLAADGPGLEYAQGRGLTPKTCASLRIGWNPSDLYEDRAAWGLPEEINPRTGKPRRVWLPSGLVIPTLRDGQVVAIKIRRSAWTSEDQLPKYAAVSGGGKLPMVLAPGKGKPCVVVESELDAILAAQEARDAVSCIALGTAKGKPDAEAHALFMAAPVVLVALDFDEAGAGGWPWWREHYANAKRWPVLSGKDVGDLMAEPGMVREWILAGLPQADSTGLSWLPGAPEIDHPDFDGWWACFDLADLARSHGLHVALAEGRPRLLYSANPHPDLVSYASSLFADALPYLEQHQHELSVKEPTL</sequence>
<accession>I2PZC3</accession>
<dbReference type="SMART" id="SM00400">
    <property type="entry name" value="ZnF_CHCC"/>
    <property type="match status" value="1"/>
</dbReference>
<organism evidence="3">
    <name type="scientific">Desulfovibrio sp. U5L</name>
    <dbReference type="NCBI Taxonomy" id="596152"/>
    <lineage>
        <taxon>Bacteria</taxon>
        <taxon>Pseudomonadati</taxon>
        <taxon>Thermodesulfobacteriota</taxon>
        <taxon>Desulfovibrionia</taxon>
        <taxon>Desulfovibrionales</taxon>
        <taxon>Desulfovibrionaceae</taxon>
        <taxon>Desulfovibrio</taxon>
    </lineage>
</organism>
<dbReference type="GO" id="GO:0008270">
    <property type="term" value="F:zinc ion binding"/>
    <property type="evidence" value="ECO:0007669"/>
    <property type="project" value="InterPro"/>
</dbReference>
<dbReference type="Gene3D" id="3.90.580.10">
    <property type="entry name" value="Zinc finger, CHC2-type domain"/>
    <property type="match status" value="1"/>
</dbReference>
<dbReference type="GO" id="GO:0004386">
    <property type="term" value="F:helicase activity"/>
    <property type="evidence" value="ECO:0007669"/>
    <property type="project" value="InterPro"/>
</dbReference>
<dbReference type="GO" id="GO:0003899">
    <property type="term" value="F:DNA-directed RNA polymerase activity"/>
    <property type="evidence" value="ECO:0007669"/>
    <property type="project" value="InterPro"/>
</dbReference>
<evidence type="ECO:0000313" key="3">
    <source>
        <dbReference type="EMBL" id="EIG52879.1"/>
    </source>
</evidence>
<dbReference type="InterPro" id="IPR036977">
    <property type="entry name" value="DNA_primase_Znf_CHC2"/>
</dbReference>
<dbReference type="CDD" id="cd00188">
    <property type="entry name" value="TOPRIM"/>
    <property type="match status" value="1"/>
</dbReference>
<feature type="domain" description="Zinc finger CHC2-type" evidence="1">
    <location>
        <begin position="24"/>
        <end position="83"/>
    </location>
</feature>
<dbReference type="EMBL" id="JH600068">
    <property type="protein sequence ID" value="EIG52879.1"/>
    <property type="molecule type" value="Genomic_DNA"/>
</dbReference>